<feature type="region of interest" description="Disordered" evidence="1">
    <location>
        <begin position="84"/>
        <end position="105"/>
    </location>
</feature>
<name>A0A7E4VNS1_PANRE</name>
<keyword evidence="2" id="KW-1185">Reference proteome</keyword>
<proteinExistence type="predicted"/>
<evidence type="ECO:0000313" key="3">
    <source>
        <dbReference type="WBParaSite" id="Pan_g23194.t1"/>
    </source>
</evidence>
<evidence type="ECO:0000313" key="2">
    <source>
        <dbReference type="Proteomes" id="UP000492821"/>
    </source>
</evidence>
<reference evidence="3" key="2">
    <citation type="submission" date="2020-10" db="UniProtKB">
        <authorList>
            <consortium name="WormBaseParasite"/>
        </authorList>
    </citation>
    <scope>IDENTIFICATION</scope>
</reference>
<accession>A0A7E4VNS1</accession>
<evidence type="ECO:0000256" key="1">
    <source>
        <dbReference type="SAM" id="MobiDB-lite"/>
    </source>
</evidence>
<reference evidence="2" key="1">
    <citation type="journal article" date="2013" name="Genetics">
        <title>The draft genome and transcriptome of Panagrellus redivivus are shaped by the harsh demands of a free-living lifestyle.</title>
        <authorList>
            <person name="Srinivasan J."/>
            <person name="Dillman A.R."/>
            <person name="Macchietto M.G."/>
            <person name="Heikkinen L."/>
            <person name="Lakso M."/>
            <person name="Fracchia K.M."/>
            <person name="Antoshechkin I."/>
            <person name="Mortazavi A."/>
            <person name="Wong G."/>
            <person name="Sternberg P.W."/>
        </authorList>
    </citation>
    <scope>NUCLEOTIDE SEQUENCE [LARGE SCALE GENOMIC DNA]</scope>
    <source>
        <strain evidence="2">MT8872</strain>
    </source>
</reference>
<organism evidence="2 3">
    <name type="scientific">Panagrellus redivivus</name>
    <name type="common">Microworm</name>
    <dbReference type="NCBI Taxonomy" id="6233"/>
    <lineage>
        <taxon>Eukaryota</taxon>
        <taxon>Metazoa</taxon>
        <taxon>Ecdysozoa</taxon>
        <taxon>Nematoda</taxon>
        <taxon>Chromadorea</taxon>
        <taxon>Rhabditida</taxon>
        <taxon>Tylenchina</taxon>
        <taxon>Panagrolaimomorpha</taxon>
        <taxon>Panagrolaimoidea</taxon>
        <taxon>Panagrolaimidae</taxon>
        <taxon>Panagrellus</taxon>
    </lineage>
</organism>
<sequence>MLSWIYDVWTSFVDRITVHSTLHKTIEEETGDVYFRREDGPNNGPSNGGGSVNWKATEHLKQLPEALEAPSAELEASIVTAMSFSDHSSSSKSVSVRSPVENANN</sequence>
<dbReference type="WBParaSite" id="Pan_g23194.t1">
    <property type="protein sequence ID" value="Pan_g23194.t1"/>
    <property type="gene ID" value="Pan_g23194"/>
</dbReference>
<dbReference type="Proteomes" id="UP000492821">
    <property type="component" value="Unassembled WGS sequence"/>
</dbReference>
<dbReference type="AlphaFoldDB" id="A0A7E4VNS1"/>
<protein>
    <submittedName>
        <fullName evidence="3">Pecanex-like protein</fullName>
    </submittedName>
</protein>